<dbReference type="Proteomes" id="UP000013827">
    <property type="component" value="Unassembled WGS sequence"/>
</dbReference>
<sequence length="439" mass="48557">MPISRPARICHVPVGIPSHAGCASNAYADAAATAYMGASEIEDATSVIRGAVRTRPCLYTDRRRTAGGEWRGDVLDRRTYYATRGHTNEWVRGRLGEGLTAGSHTAGVPGPLWSDVVRGTTRHKWDTRQRIKDQHGEREIQFADVDDHVMGARVRQQAGVPHGAHHERIMQGEAGRETPGAATRSELRGCLVCKAARDAARRAALKRDPLCPIVRKAAQQWTEEDENPPRATMAHLLSGACLGNREQARWFLRVARAQTGTAISKVAQAAPDSKDTLKTLRIAHVAALKGSRYRVLDEDGYEALAPAVGGVLPALVDDLSEKSRRDLGAGVTRNLQVVAEAATGAVQRWIQFNDEATARIMKREEHIEWLRKLFAGWKEARPALRESRRRRDNRGNVGTGQQPVGRTRTVAFARGEASIQTRCMRHDSRQRVRELLAER</sequence>
<dbReference type="eggNOG" id="ENOG502S90S">
    <property type="taxonomic scope" value="Eukaryota"/>
</dbReference>
<organism evidence="2 3">
    <name type="scientific">Emiliania huxleyi (strain CCMP1516)</name>
    <dbReference type="NCBI Taxonomy" id="280463"/>
    <lineage>
        <taxon>Eukaryota</taxon>
        <taxon>Haptista</taxon>
        <taxon>Haptophyta</taxon>
        <taxon>Prymnesiophyceae</taxon>
        <taxon>Isochrysidales</taxon>
        <taxon>Noelaerhabdaceae</taxon>
        <taxon>Emiliania</taxon>
    </lineage>
</organism>
<reference evidence="2" key="2">
    <citation type="submission" date="2024-10" db="UniProtKB">
        <authorList>
            <consortium name="EnsemblProtists"/>
        </authorList>
    </citation>
    <scope>IDENTIFICATION</scope>
</reference>
<dbReference type="KEGG" id="ehx:EMIHUDRAFT_233931"/>
<keyword evidence="3" id="KW-1185">Reference proteome</keyword>
<feature type="region of interest" description="Disordered" evidence="1">
    <location>
        <begin position="385"/>
        <end position="406"/>
    </location>
</feature>
<dbReference type="PaxDb" id="2903-EOD29541"/>
<evidence type="ECO:0000313" key="3">
    <source>
        <dbReference type="Proteomes" id="UP000013827"/>
    </source>
</evidence>
<accession>A0A0D3K1A6</accession>
<dbReference type="EnsemblProtists" id="EOD29541">
    <property type="protein sequence ID" value="EOD29541"/>
    <property type="gene ID" value="EMIHUDRAFT_233931"/>
</dbReference>
<dbReference type="AlphaFoldDB" id="A0A0D3K1A6"/>
<evidence type="ECO:0000313" key="2">
    <source>
        <dbReference type="EnsemblProtists" id="EOD29541"/>
    </source>
</evidence>
<reference evidence="3" key="1">
    <citation type="journal article" date="2013" name="Nature">
        <title>Pan genome of the phytoplankton Emiliania underpins its global distribution.</title>
        <authorList>
            <person name="Read B.A."/>
            <person name="Kegel J."/>
            <person name="Klute M.J."/>
            <person name="Kuo A."/>
            <person name="Lefebvre S.C."/>
            <person name="Maumus F."/>
            <person name="Mayer C."/>
            <person name="Miller J."/>
            <person name="Monier A."/>
            <person name="Salamov A."/>
            <person name="Young J."/>
            <person name="Aguilar M."/>
            <person name="Claverie J.M."/>
            <person name="Frickenhaus S."/>
            <person name="Gonzalez K."/>
            <person name="Herman E.K."/>
            <person name="Lin Y.C."/>
            <person name="Napier J."/>
            <person name="Ogata H."/>
            <person name="Sarno A.F."/>
            <person name="Shmutz J."/>
            <person name="Schroeder D."/>
            <person name="de Vargas C."/>
            <person name="Verret F."/>
            <person name="von Dassow P."/>
            <person name="Valentin K."/>
            <person name="Van de Peer Y."/>
            <person name="Wheeler G."/>
            <person name="Dacks J.B."/>
            <person name="Delwiche C.F."/>
            <person name="Dyhrman S.T."/>
            <person name="Glockner G."/>
            <person name="John U."/>
            <person name="Richards T."/>
            <person name="Worden A.Z."/>
            <person name="Zhang X."/>
            <person name="Grigoriev I.V."/>
            <person name="Allen A.E."/>
            <person name="Bidle K."/>
            <person name="Borodovsky M."/>
            <person name="Bowler C."/>
            <person name="Brownlee C."/>
            <person name="Cock J.M."/>
            <person name="Elias M."/>
            <person name="Gladyshev V.N."/>
            <person name="Groth M."/>
            <person name="Guda C."/>
            <person name="Hadaegh A."/>
            <person name="Iglesias-Rodriguez M.D."/>
            <person name="Jenkins J."/>
            <person name="Jones B.M."/>
            <person name="Lawson T."/>
            <person name="Leese F."/>
            <person name="Lindquist E."/>
            <person name="Lobanov A."/>
            <person name="Lomsadze A."/>
            <person name="Malik S.B."/>
            <person name="Marsh M.E."/>
            <person name="Mackinder L."/>
            <person name="Mock T."/>
            <person name="Mueller-Roeber B."/>
            <person name="Pagarete A."/>
            <person name="Parker M."/>
            <person name="Probert I."/>
            <person name="Quesneville H."/>
            <person name="Raines C."/>
            <person name="Rensing S.A."/>
            <person name="Riano-Pachon D.M."/>
            <person name="Richier S."/>
            <person name="Rokitta S."/>
            <person name="Shiraiwa Y."/>
            <person name="Soanes D.M."/>
            <person name="van der Giezen M."/>
            <person name="Wahlund T.M."/>
            <person name="Williams B."/>
            <person name="Wilson W."/>
            <person name="Wolfe G."/>
            <person name="Wurch L.L."/>
        </authorList>
    </citation>
    <scope>NUCLEOTIDE SEQUENCE</scope>
</reference>
<name>A0A0D3K1A6_EMIH1</name>
<dbReference type="HOGENOM" id="CLU_624756_0_0_1"/>
<dbReference type="RefSeq" id="XP_005781970.1">
    <property type="nucleotide sequence ID" value="XM_005781913.1"/>
</dbReference>
<evidence type="ECO:0000256" key="1">
    <source>
        <dbReference type="SAM" id="MobiDB-lite"/>
    </source>
</evidence>
<dbReference type="GeneID" id="17274815"/>
<protein>
    <submittedName>
        <fullName evidence="2">Uncharacterized protein</fullName>
    </submittedName>
</protein>
<proteinExistence type="predicted"/>